<reference evidence="1 2" key="1">
    <citation type="journal article" date="2019" name="Nat. Med.">
        <title>A library of human gut bacterial isolates paired with longitudinal multiomics data enables mechanistic microbiome research.</title>
        <authorList>
            <person name="Poyet M."/>
            <person name="Groussin M."/>
            <person name="Gibbons S.M."/>
            <person name="Avila-Pacheco J."/>
            <person name="Jiang X."/>
            <person name="Kearney S.M."/>
            <person name="Perrotta A.R."/>
            <person name="Berdy B."/>
            <person name="Zhao S."/>
            <person name="Lieberman T.D."/>
            <person name="Swanson P.K."/>
            <person name="Smith M."/>
            <person name="Roesemann S."/>
            <person name="Alexander J.E."/>
            <person name="Rich S.A."/>
            <person name="Livny J."/>
            <person name="Vlamakis H."/>
            <person name="Clish C."/>
            <person name="Bullock K."/>
            <person name="Deik A."/>
            <person name="Scott J."/>
            <person name="Pierce K.A."/>
            <person name="Xavier R.J."/>
            <person name="Alm E.J."/>
        </authorList>
    </citation>
    <scope>NUCLEOTIDE SEQUENCE [LARGE SCALE GENOMIC DNA]</scope>
    <source>
        <strain evidence="1 2">BIOML-A6</strain>
    </source>
</reference>
<protein>
    <submittedName>
        <fullName evidence="1">Fimbrillin family protein</fullName>
    </submittedName>
</protein>
<proteinExistence type="predicted"/>
<dbReference type="CDD" id="cd13121">
    <property type="entry name" value="BF2867_like_C"/>
    <property type="match status" value="1"/>
</dbReference>
<name>A0A7J5LH58_BACSE</name>
<comment type="caution">
    <text evidence="1">The sequence shown here is derived from an EMBL/GenBank/DDBJ whole genome shotgun (WGS) entry which is preliminary data.</text>
</comment>
<evidence type="ECO:0000313" key="2">
    <source>
        <dbReference type="Proteomes" id="UP000467334"/>
    </source>
</evidence>
<gene>
    <name evidence="1" type="ORF">F9958_01470</name>
</gene>
<dbReference type="Proteomes" id="UP000467334">
    <property type="component" value="Unassembled WGS sequence"/>
</dbReference>
<dbReference type="CDD" id="cd13120">
    <property type="entry name" value="BF2867_like_N"/>
    <property type="match status" value="1"/>
</dbReference>
<organism evidence="1 2">
    <name type="scientific">Bacteroides stercoris</name>
    <dbReference type="NCBI Taxonomy" id="46506"/>
    <lineage>
        <taxon>Bacteria</taxon>
        <taxon>Pseudomonadati</taxon>
        <taxon>Bacteroidota</taxon>
        <taxon>Bacteroidia</taxon>
        <taxon>Bacteroidales</taxon>
        <taxon>Bacteroidaceae</taxon>
        <taxon>Bacteroides</taxon>
    </lineage>
</organism>
<accession>A0A7J5LH58</accession>
<evidence type="ECO:0000313" key="1">
    <source>
        <dbReference type="EMBL" id="KAB5316467.1"/>
    </source>
</evidence>
<dbReference type="Pfam" id="PF13149">
    <property type="entry name" value="Mfa_like_1"/>
    <property type="match status" value="1"/>
</dbReference>
<dbReference type="EMBL" id="WCLE01000002">
    <property type="protein sequence ID" value="KAB5316467.1"/>
    <property type="molecule type" value="Genomic_DNA"/>
</dbReference>
<dbReference type="InterPro" id="IPR025049">
    <property type="entry name" value="Mfa-like_1"/>
</dbReference>
<sequence>MNKKEERVMSWICKTVLGMFICLLFCMCAGQEDLLPDGIIRLGIGTEIRGKTSTRVSVNDLAGLVAVGNNIGVYGVVTECADALHEMLVTEWNGTPLMNNVRTSGIDARTGMLFWDGNYTYPLEENRLVKFCVYHPYASIGTDTGNCMEVVAGKSPVLHFRLTGTEDVMWVHPVIGSRRYNPSVLLFEHKLTQLRFRLIDDEGEFTGVNITELVFNEVNTNSTLNLETGELGEWLASPDAVSFPLKSPVGISGTTDMPQILAGEVMLQPGQPVFRLTLKTDSRGDYPDIEIRPSGGETFFSAGRSYMVTLKFQNRTAMAFSAKVTPWVMDGYGEGMVE</sequence>
<dbReference type="AlphaFoldDB" id="A0A7J5LH58"/>